<sequence>MNSFKLFGFKRKLEVFSSVEGFFELHSRVTEGKKDKNRVENNNFLAN</sequence>
<accession>A0ABT8WFA8</accession>
<keyword evidence="2" id="KW-1185">Reference proteome</keyword>
<dbReference type="EMBL" id="JAUOEK010000173">
    <property type="protein sequence ID" value="MDO5971826.1"/>
    <property type="molecule type" value="Genomic_DNA"/>
</dbReference>
<organism evidence="1 2">
    <name type="scientific">Flavivirga aquimarina</name>
    <dbReference type="NCBI Taxonomy" id="2027862"/>
    <lineage>
        <taxon>Bacteria</taxon>
        <taxon>Pseudomonadati</taxon>
        <taxon>Bacteroidota</taxon>
        <taxon>Flavobacteriia</taxon>
        <taxon>Flavobacteriales</taxon>
        <taxon>Flavobacteriaceae</taxon>
        <taxon>Flavivirga</taxon>
    </lineage>
</organism>
<name>A0ABT8WFA8_9FLAO</name>
<evidence type="ECO:0000313" key="1">
    <source>
        <dbReference type="EMBL" id="MDO5971826.1"/>
    </source>
</evidence>
<reference evidence="1" key="1">
    <citation type="submission" date="2023-07" db="EMBL/GenBank/DDBJ databases">
        <title>Two novel species in the genus Flavivirga.</title>
        <authorList>
            <person name="Kwon K."/>
        </authorList>
    </citation>
    <scope>NUCLEOTIDE SEQUENCE</scope>
    <source>
        <strain evidence="1">KCTC 52353</strain>
    </source>
</reference>
<protein>
    <submittedName>
        <fullName evidence="1">Uncharacterized protein</fullName>
    </submittedName>
</protein>
<evidence type="ECO:0000313" key="2">
    <source>
        <dbReference type="Proteomes" id="UP001176883"/>
    </source>
</evidence>
<gene>
    <name evidence="1" type="ORF">Q4Q35_18645</name>
</gene>
<dbReference type="RefSeq" id="WP_303279540.1">
    <property type="nucleotide sequence ID" value="NZ_JAUOEK010000173.1"/>
</dbReference>
<comment type="caution">
    <text evidence="1">The sequence shown here is derived from an EMBL/GenBank/DDBJ whole genome shotgun (WGS) entry which is preliminary data.</text>
</comment>
<proteinExistence type="predicted"/>
<dbReference type="Proteomes" id="UP001176883">
    <property type="component" value="Unassembled WGS sequence"/>
</dbReference>